<feature type="signal peptide" evidence="5">
    <location>
        <begin position="1"/>
        <end position="20"/>
    </location>
</feature>
<dbReference type="PANTHER" id="PTHR30329">
    <property type="entry name" value="STATOR ELEMENT OF FLAGELLAR MOTOR COMPLEX"/>
    <property type="match status" value="1"/>
</dbReference>
<keyword evidence="8" id="KW-1185">Reference proteome</keyword>
<gene>
    <name evidence="7" type="ORF">GCM10007414_07760</name>
</gene>
<dbReference type="InterPro" id="IPR050330">
    <property type="entry name" value="Bact_OuterMem_StrucFunc"/>
</dbReference>
<evidence type="ECO:0000256" key="3">
    <source>
        <dbReference type="ARBA" id="ARBA00023237"/>
    </source>
</evidence>
<proteinExistence type="predicted"/>
<reference evidence="8" key="1">
    <citation type="journal article" date="2019" name="Int. J. Syst. Evol. Microbiol.">
        <title>The Global Catalogue of Microorganisms (GCM) 10K type strain sequencing project: providing services to taxonomists for standard genome sequencing and annotation.</title>
        <authorList>
            <consortium name="The Broad Institute Genomics Platform"/>
            <consortium name="The Broad Institute Genome Sequencing Center for Infectious Disease"/>
            <person name="Wu L."/>
            <person name="Ma J."/>
        </authorList>
    </citation>
    <scope>NUCLEOTIDE SEQUENCE [LARGE SCALE GENOMIC DNA]</scope>
    <source>
        <strain evidence="8">CGMCC 1.10131</strain>
    </source>
</reference>
<dbReference type="PROSITE" id="PS51123">
    <property type="entry name" value="OMPA_2"/>
    <property type="match status" value="1"/>
</dbReference>
<dbReference type="Proteomes" id="UP000651977">
    <property type="component" value="Unassembled WGS sequence"/>
</dbReference>
<dbReference type="SUPFAM" id="SSF103088">
    <property type="entry name" value="OmpA-like"/>
    <property type="match status" value="1"/>
</dbReference>
<dbReference type="RefSeq" id="WP_055732725.1">
    <property type="nucleotide sequence ID" value="NZ_BMDY01000003.1"/>
</dbReference>
<dbReference type="InterPro" id="IPR006664">
    <property type="entry name" value="OMP_bac"/>
</dbReference>
<evidence type="ECO:0000259" key="6">
    <source>
        <dbReference type="PROSITE" id="PS51123"/>
    </source>
</evidence>
<dbReference type="Pfam" id="PF00691">
    <property type="entry name" value="OmpA"/>
    <property type="match status" value="1"/>
</dbReference>
<dbReference type="PANTHER" id="PTHR30329:SF21">
    <property type="entry name" value="LIPOPROTEIN YIAD-RELATED"/>
    <property type="match status" value="1"/>
</dbReference>
<dbReference type="EMBL" id="BMDY01000003">
    <property type="protein sequence ID" value="GGA97239.1"/>
    <property type="molecule type" value="Genomic_DNA"/>
</dbReference>
<keyword evidence="2 4" id="KW-0472">Membrane</keyword>
<evidence type="ECO:0000256" key="4">
    <source>
        <dbReference type="PROSITE-ProRule" id="PRU00473"/>
    </source>
</evidence>
<evidence type="ECO:0000256" key="1">
    <source>
        <dbReference type="ARBA" id="ARBA00004442"/>
    </source>
</evidence>
<evidence type="ECO:0000313" key="8">
    <source>
        <dbReference type="Proteomes" id="UP000651977"/>
    </source>
</evidence>
<comment type="subcellular location">
    <subcellularLocation>
        <location evidence="1">Cell outer membrane</location>
    </subcellularLocation>
</comment>
<name>A0ABQ1HXP1_9ALTE</name>
<feature type="chain" id="PRO_5046415902" evidence="5">
    <location>
        <begin position="21"/>
        <end position="199"/>
    </location>
</feature>
<evidence type="ECO:0000313" key="7">
    <source>
        <dbReference type="EMBL" id="GGA97239.1"/>
    </source>
</evidence>
<dbReference type="InterPro" id="IPR006665">
    <property type="entry name" value="OmpA-like"/>
</dbReference>
<dbReference type="PRINTS" id="PR01021">
    <property type="entry name" value="OMPADOMAIN"/>
</dbReference>
<comment type="caution">
    <text evidence="7">The sequence shown here is derived from an EMBL/GenBank/DDBJ whole genome shotgun (WGS) entry which is preliminary data.</text>
</comment>
<accession>A0ABQ1HXP1</accession>
<dbReference type="PROSITE" id="PS51257">
    <property type="entry name" value="PROKAR_LIPOPROTEIN"/>
    <property type="match status" value="1"/>
</dbReference>
<organism evidence="7 8">
    <name type="scientific">Agarivorans gilvus</name>
    <dbReference type="NCBI Taxonomy" id="680279"/>
    <lineage>
        <taxon>Bacteria</taxon>
        <taxon>Pseudomonadati</taxon>
        <taxon>Pseudomonadota</taxon>
        <taxon>Gammaproteobacteria</taxon>
        <taxon>Alteromonadales</taxon>
        <taxon>Alteromonadaceae</taxon>
        <taxon>Agarivorans</taxon>
    </lineage>
</organism>
<keyword evidence="5" id="KW-0732">Signal</keyword>
<dbReference type="CDD" id="cd07185">
    <property type="entry name" value="OmpA_C-like"/>
    <property type="match status" value="1"/>
</dbReference>
<evidence type="ECO:0000256" key="5">
    <source>
        <dbReference type="SAM" id="SignalP"/>
    </source>
</evidence>
<feature type="domain" description="OmpA-like" evidence="6">
    <location>
        <begin position="65"/>
        <end position="183"/>
    </location>
</feature>
<evidence type="ECO:0000256" key="2">
    <source>
        <dbReference type="ARBA" id="ARBA00023136"/>
    </source>
</evidence>
<dbReference type="Gene3D" id="3.30.1330.60">
    <property type="entry name" value="OmpA-like domain"/>
    <property type="match status" value="1"/>
</dbReference>
<keyword evidence="3" id="KW-0998">Cell outer membrane</keyword>
<protein>
    <submittedName>
        <fullName evidence="7">Porin</fullName>
    </submittedName>
</protein>
<sequence length="199" mass="22542">MRRLALGLALAALLGGCSQAISPYTGLPANYDRRDQDSDGVINQRDRCANTEQGAKVDNYGCSAYQRHDDGYELMVFFEHDSSQLGSEYYPQLQQVADFLNRYPQVKISVEGYASASGEQQYNLALSQRRAQQVRLLLLDNYGIVAERVELQPFGEAQLLVQGEDVQSEAANRRVRVYVQQQYRTVVPKWSVYTPHLKQ</sequence>
<dbReference type="InterPro" id="IPR036737">
    <property type="entry name" value="OmpA-like_sf"/>
</dbReference>